<dbReference type="AlphaFoldDB" id="A0AAE1E0P9"/>
<evidence type="ECO:0000256" key="2">
    <source>
        <dbReference type="ARBA" id="ARBA00022771"/>
    </source>
</evidence>
<gene>
    <name evidence="5" type="ORF">RRG08_016334</name>
</gene>
<dbReference type="InterPro" id="IPR007588">
    <property type="entry name" value="Znf_FLYWCH"/>
</dbReference>
<name>A0AAE1E0P9_9GAST</name>
<dbReference type="GO" id="GO:0008270">
    <property type="term" value="F:zinc ion binding"/>
    <property type="evidence" value="ECO:0007669"/>
    <property type="project" value="UniProtKB-KW"/>
</dbReference>
<keyword evidence="1" id="KW-0479">Metal-binding</keyword>
<organism evidence="5 6">
    <name type="scientific">Elysia crispata</name>
    <name type="common">lettuce slug</name>
    <dbReference type="NCBI Taxonomy" id="231223"/>
    <lineage>
        <taxon>Eukaryota</taxon>
        <taxon>Metazoa</taxon>
        <taxon>Spiralia</taxon>
        <taxon>Lophotrochozoa</taxon>
        <taxon>Mollusca</taxon>
        <taxon>Gastropoda</taxon>
        <taxon>Heterobranchia</taxon>
        <taxon>Euthyneura</taxon>
        <taxon>Panpulmonata</taxon>
        <taxon>Sacoglossa</taxon>
        <taxon>Placobranchoidea</taxon>
        <taxon>Plakobranchidae</taxon>
        <taxon>Elysia</taxon>
    </lineage>
</organism>
<sequence>MEKYTTSSGHTGIILQGYRFRIDRAGKSVSSWRCVKSSCKARCQTDLDISTVLKQTNEHNHEPESEAFIARHEARQACERKATELMNEKPSKIACAEALSSHHLDYNAVKQFREAVYKARLKIRPPLPKNRQETFQALNQHNTFSKHVWKNDAENNIVMLTSEECLNFLSSMTDIYADVNLYLQLLWTMIFTVQAKKIKTRNIFNAAHFGETVSSP</sequence>
<comment type="caution">
    <text evidence="5">The sequence shown here is derived from an EMBL/GenBank/DDBJ whole genome shotgun (WGS) entry which is preliminary data.</text>
</comment>
<evidence type="ECO:0000313" key="5">
    <source>
        <dbReference type="EMBL" id="KAK3790021.1"/>
    </source>
</evidence>
<proteinExistence type="predicted"/>
<feature type="domain" description="FLYWCH-type" evidence="4">
    <location>
        <begin position="4"/>
        <end position="61"/>
    </location>
</feature>
<dbReference type="Proteomes" id="UP001283361">
    <property type="component" value="Unassembled WGS sequence"/>
</dbReference>
<keyword evidence="2" id="KW-0863">Zinc-finger</keyword>
<keyword evidence="6" id="KW-1185">Reference proteome</keyword>
<dbReference type="Gene3D" id="2.20.25.240">
    <property type="match status" value="1"/>
</dbReference>
<evidence type="ECO:0000256" key="3">
    <source>
        <dbReference type="ARBA" id="ARBA00022833"/>
    </source>
</evidence>
<evidence type="ECO:0000259" key="4">
    <source>
        <dbReference type="Pfam" id="PF04500"/>
    </source>
</evidence>
<dbReference type="EMBL" id="JAWDGP010001593">
    <property type="protein sequence ID" value="KAK3790021.1"/>
    <property type="molecule type" value="Genomic_DNA"/>
</dbReference>
<reference evidence="5" key="1">
    <citation type="journal article" date="2023" name="G3 (Bethesda)">
        <title>A reference genome for the long-term kleptoplast-retaining sea slug Elysia crispata morphotype clarki.</title>
        <authorList>
            <person name="Eastman K.E."/>
            <person name="Pendleton A.L."/>
            <person name="Shaikh M.A."/>
            <person name="Suttiyut T."/>
            <person name="Ogas R."/>
            <person name="Tomko P."/>
            <person name="Gavelis G."/>
            <person name="Widhalm J.R."/>
            <person name="Wisecaver J.H."/>
        </authorList>
    </citation>
    <scope>NUCLEOTIDE SEQUENCE</scope>
    <source>
        <strain evidence="5">ECLA1</strain>
    </source>
</reference>
<evidence type="ECO:0000313" key="6">
    <source>
        <dbReference type="Proteomes" id="UP001283361"/>
    </source>
</evidence>
<protein>
    <recommendedName>
        <fullName evidence="4">FLYWCH-type domain-containing protein</fullName>
    </recommendedName>
</protein>
<dbReference type="Pfam" id="PF04500">
    <property type="entry name" value="FLYWCH"/>
    <property type="match status" value="1"/>
</dbReference>
<accession>A0AAE1E0P9</accession>
<evidence type="ECO:0000256" key="1">
    <source>
        <dbReference type="ARBA" id="ARBA00022723"/>
    </source>
</evidence>
<keyword evidence="3" id="KW-0862">Zinc</keyword>